<evidence type="ECO:0000256" key="8">
    <source>
        <dbReference type="ARBA" id="ARBA00022840"/>
    </source>
</evidence>
<dbReference type="PANTHER" id="PTHR48095:SF2">
    <property type="entry name" value="BIOTIN CARBOXYLASE, CHLOROPLASTIC"/>
    <property type="match status" value="1"/>
</dbReference>
<dbReference type="InterPro" id="IPR011054">
    <property type="entry name" value="Rudment_hybrid_motif"/>
</dbReference>
<dbReference type="AlphaFoldDB" id="A0A2S8IUC3"/>
<evidence type="ECO:0000256" key="10">
    <source>
        <dbReference type="ARBA" id="ARBA00023267"/>
    </source>
</evidence>
<dbReference type="InterPro" id="IPR011761">
    <property type="entry name" value="ATP-grasp"/>
</dbReference>
<evidence type="ECO:0000256" key="2">
    <source>
        <dbReference type="ARBA" id="ARBA00004956"/>
    </source>
</evidence>
<dbReference type="FunFam" id="3.30.1490.20:FF:000018">
    <property type="entry name" value="Biotin carboxylase"/>
    <property type="match status" value="1"/>
</dbReference>
<evidence type="ECO:0000259" key="15">
    <source>
        <dbReference type="PROSITE" id="PS50979"/>
    </source>
</evidence>
<dbReference type="InterPro" id="IPR051602">
    <property type="entry name" value="ACC_Biotin_Carboxylase"/>
</dbReference>
<comment type="caution">
    <text evidence="16">The sequence shown here is derived from an EMBL/GenBank/DDBJ whole genome shotgun (WGS) entry which is preliminary data.</text>
</comment>
<dbReference type="InterPro" id="IPR016185">
    <property type="entry name" value="PreATP-grasp_dom_sf"/>
</dbReference>
<evidence type="ECO:0000256" key="3">
    <source>
        <dbReference type="ARBA" id="ARBA00011750"/>
    </source>
</evidence>
<evidence type="ECO:0000256" key="6">
    <source>
        <dbReference type="ARBA" id="ARBA00022723"/>
    </source>
</evidence>
<dbReference type="EMBL" id="PUIO01000050">
    <property type="protein sequence ID" value="PQP18360.1"/>
    <property type="molecule type" value="Genomic_DNA"/>
</dbReference>
<dbReference type="SMART" id="SM00878">
    <property type="entry name" value="Biotin_carb_C"/>
    <property type="match status" value="1"/>
</dbReference>
<feature type="domain" description="Biotin carboxylation" evidence="15">
    <location>
        <begin position="11"/>
        <end position="456"/>
    </location>
</feature>
<dbReference type="Pfam" id="PF00289">
    <property type="entry name" value="Biotin_carb_N"/>
    <property type="match status" value="1"/>
</dbReference>
<dbReference type="GO" id="GO:2001295">
    <property type="term" value="P:malonyl-CoA biosynthetic process"/>
    <property type="evidence" value="ECO:0007669"/>
    <property type="project" value="UniProtKB-UniPathway"/>
</dbReference>
<dbReference type="InterPro" id="IPR011764">
    <property type="entry name" value="Biotin_carboxylation_dom"/>
</dbReference>
<comment type="pathway">
    <text evidence="2 13">Lipid metabolism; malonyl-CoA biosynthesis; malonyl-CoA from acetyl-CoA: step 1/1.</text>
</comment>
<evidence type="ECO:0000256" key="5">
    <source>
        <dbReference type="ARBA" id="ARBA00022598"/>
    </source>
</evidence>
<comment type="catalytic activity">
    <reaction evidence="11 13">
        <text>N(6)-biotinyl-L-lysyl-[protein] + hydrogencarbonate + ATP = N(6)-carboxybiotinyl-L-lysyl-[protein] + ADP + phosphate + H(+)</text>
        <dbReference type="Rhea" id="RHEA:13501"/>
        <dbReference type="Rhea" id="RHEA-COMP:10505"/>
        <dbReference type="Rhea" id="RHEA-COMP:10506"/>
        <dbReference type="ChEBI" id="CHEBI:15378"/>
        <dbReference type="ChEBI" id="CHEBI:17544"/>
        <dbReference type="ChEBI" id="CHEBI:30616"/>
        <dbReference type="ChEBI" id="CHEBI:43474"/>
        <dbReference type="ChEBI" id="CHEBI:83144"/>
        <dbReference type="ChEBI" id="CHEBI:83145"/>
        <dbReference type="ChEBI" id="CHEBI:456216"/>
        <dbReference type="EC" id="6.3.4.14"/>
    </reaction>
</comment>
<keyword evidence="7 12" id="KW-0547">Nucleotide-binding</keyword>
<dbReference type="NCBIfam" id="TIGR00514">
    <property type="entry name" value="accC"/>
    <property type="match status" value="1"/>
</dbReference>
<dbReference type="PROSITE" id="PS50975">
    <property type="entry name" value="ATP_GRASP"/>
    <property type="match status" value="1"/>
</dbReference>
<dbReference type="UniPathway" id="UPA00655">
    <property type="reaction ID" value="UER00711"/>
</dbReference>
<keyword evidence="8 12" id="KW-0067">ATP-binding</keyword>
<keyword evidence="6" id="KW-0479">Metal-binding</keyword>
<evidence type="ECO:0000256" key="4">
    <source>
        <dbReference type="ARBA" id="ARBA00013263"/>
    </source>
</evidence>
<dbReference type="PROSITE" id="PS50979">
    <property type="entry name" value="BC"/>
    <property type="match status" value="1"/>
</dbReference>
<dbReference type="PANTHER" id="PTHR48095">
    <property type="entry name" value="PYRUVATE CARBOXYLASE SUBUNIT A"/>
    <property type="match status" value="1"/>
</dbReference>
<dbReference type="EC" id="6.3.4.14" evidence="4 13"/>
<keyword evidence="13" id="KW-0443">Lipid metabolism</keyword>
<keyword evidence="9" id="KW-0460">Magnesium</keyword>
<protein>
    <recommendedName>
        <fullName evidence="4 13">Biotin carboxylase</fullName>
        <ecNumber evidence="4 13">6.3.4.14</ecNumber>
    </recommendedName>
    <alternativeName>
        <fullName evidence="13">Acetyl-coenzyme A carboxylase biotin carboxylase subunit A</fullName>
    </alternativeName>
</protein>
<reference evidence="17" key="1">
    <citation type="submission" date="2018-02" db="EMBL/GenBank/DDBJ databases">
        <title>Draft genome sequencing of Rhodococcus opacus KU647198.</title>
        <authorList>
            <person name="Zheng B.-X."/>
        </authorList>
    </citation>
    <scope>NUCLEOTIDE SEQUENCE [LARGE SCALE GENOMIC DNA]</scope>
    <source>
        <strain evidence="17">04-OD7</strain>
    </source>
</reference>
<dbReference type="SUPFAM" id="SSF56059">
    <property type="entry name" value="Glutathione synthetase ATP-binding domain-like"/>
    <property type="match status" value="1"/>
</dbReference>
<dbReference type="GO" id="GO:0006633">
    <property type="term" value="P:fatty acid biosynthetic process"/>
    <property type="evidence" value="ECO:0007669"/>
    <property type="project" value="UniProtKB-KW"/>
</dbReference>
<organism evidence="16 17">
    <name type="scientific">Rhodococcus opacus</name>
    <name type="common">Nocardia opaca</name>
    <dbReference type="NCBI Taxonomy" id="37919"/>
    <lineage>
        <taxon>Bacteria</taxon>
        <taxon>Bacillati</taxon>
        <taxon>Actinomycetota</taxon>
        <taxon>Actinomycetes</taxon>
        <taxon>Mycobacteriales</taxon>
        <taxon>Nocardiaceae</taxon>
        <taxon>Rhodococcus</taxon>
    </lineage>
</organism>
<evidence type="ECO:0000256" key="12">
    <source>
        <dbReference type="PROSITE-ProRule" id="PRU00409"/>
    </source>
</evidence>
<comment type="subunit">
    <text evidence="3 13">Acetyl-CoA carboxylase is a heterohexamer of biotin carboxyl carrier protein, biotin carboxylase and the two subunits of carboxyl transferase in a 2:2 complex.</text>
</comment>
<dbReference type="SUPFAM" id="SSF52440">
    <property type="entry name" value="PreATP-grasp domain"/>
    <property type="match status" value="1"/>
</dbReference>
<evidence type="ECO:0000256" key="13">
    <source>
        <dbReference type="RuleBase" id="RU365063"/>
    </source>
</evidence>
<proteinExistence type="predicted"/>
<evidence type="ECO:0000313" key="17">
    <source>
        <dbReference type="Proteomes" id="UP000239290"/>
    </source>
</evidence>
<evidence type="ECO:0000259" key="14">
    <source>
        <dbReference type="PROSITE" id="PS50975"/>
    </source>
</evidence>
<dbReference type="InterPro" id="IPR005481">
    <property type="entry name" value="BC-like_N"/>
</dbReference>
<dbReference type="SUPFAM" id="SSF51246">
    <property type="entry name" value="Rudiment single hybrid motif"/>
    <property type="match status" value="1"/>
</dbReference>
<dbReference type="Pfam" id="PF02785">
    <property type="entry name" value="Biotin_carb_C"/>
    <property type="match status" value="1"/>
</dbReference>
<keyword evidence="13" id="KW-0275">Fatty acid biosynthesis</keyword>
<dbReference type="PROSITE" id="PS00867">
    <property type="entry name" value="CPSASE_2"/>
    <property type="match status" value="1"/>
</dbReference>
<dbReference type="InterPro" id="IPR005479">
    <property type="entry name" value="CPAse_ATP-bd"/>
</dbReference>
<dbReference type="RefSeq" id="WP_105420781.1">
    <property type="nucleotide sequence ID" value="NZ_PUIO01000050.1"/>
</dbReference>
<keyword evidence="10 13" id="KW-0092">Biotin</keyword>
<evidence type="ECO:0000256" key="9">
    <source>
        <dbReference type="ARBA" id="ARBA00022842"/>
    </source>
</evidence>
<name>A0A2S8IUC3_RHOOP</name>
<keyword evidence="5 13" id="KW-0436">Ligase</keyword>
<dbReference type="Pfam" id="PF02786">
    <property type="entry name" value="CPSase_L_D2"/>
    <property type="match status" value="1"/>
</dbReference>
<dbReference type="PROSITE" id="PS00866">
    <property type="entry name" value="CPSASE_1"/>
    <property type="match status" value="1"/>
</dbReference>
<dbReference type="Gene3D" id="3.30.470.20">
    <property type="entry name" value="ATP-grasp fold, B domain"/>
    <property type="match status" value="1"/>
</dbReference>
<dbReference type="GO" id="GO:0005524">
    <property type="term" value="F:ATP binding"/>
    <property type="evidence" value="ECO:0007669"/>
    <property type="project" value="UniProtKB-UniRule"/>
</dbReference>
<dbReference type="Proteomes" id="UP000239290">
    <property type="component" value="Unassembled WGS sequence"/>
</dbReference>
<gene>
    <name evidence="16" type="primary">accC</name>
    <name evidence="16" type="ORF">C5613_32520</name>
</gene>
<dbReference type="NCBIfam" id="NF006367">
    <property type="entry name" value="PRK08591.1"/>
    <property type="match status" value="1"/>
</dbReference>
<evidence type="ECO:0000313" key="16">
    <source>
        <dbReference type="EMBL" id="PQP18360.1"/>
    </source>
</evidence>
<dbReference type="InterPro" id="IPR004549">
    <property type="entry name" value="Acetyl_CoA_COase_biotin_COase"/>
</dbReference>
<keyword evidence="13" id="KW-0276">Fatty acid metabolism</keyword>
<evidence type="ECO:0000256" key="7">
    <source>
        <dbReference type="ARBA" id="ARBA00022741"/>
    </source>
</evidence>
<sequence>MTDDIPVVRHDIRRVFVANRGEIAVRIIRACRHLGVETVVGVSDADVDSLAARMADEVVVLGPPQPTHSYLRADLLIRAAKRTRCDAVHPGYGFLSERASFARACRDAGLIFIGPTPESIDSMGDKITAVGLASEAGVPCVPGSGAVSDPNEALAIATEIGFPVLIKATAGGGGRGMRVVGSAAELPELFRSASSEAQSAFGDPTLYVEKFIERARHIEIQVIGDQFGNVVHLGERECSTQRRHQKLIEEAPSPVLGESEREAMGESAVRLARNVDYVGAGTVEFVVDDRDNSYYFLEMNTRIQVEHPVTEMISGRDLVAEQIRIASGLPLSFTQDEVILDGHAIECRINAEDPDRGFFPSPGLVEEWGPPSGPGVRVDTHCYSGYTVSPYYDSLLAKIIVHAPTRAEAIQKMSTALSELTVTGPTTTAPFHHSVLAHPDFAAGAVTTRWVEDTFLRQSLTEAGASA</sequence>
<dbReference type="GO" id="GO:0004075">
    <property type="term" value="F:biotin carboxylase activity"/>
    <property type="evidence" value="ECO:0007669"/>
    <property type="project" value="UniProtKB-EC"/>
</dbReference>
<dbReference type="GO" id="GO:0046872">
    <property type="term" value="F:metal ion binding"/>
    <property type="evidence" value="ECO:0007669"/>
    <property type="project" value="UniProtKB-KW"/>
</dbReference>
<feature type="domain" description="ATP-grasp" evidence="14">
    <location>
        <begin position="130"/>
        <end position="327"/>
    </location>
</feature>
<comment type="function">
    <text evidence="1 13">This protein is a component of the acetyl coenzyme A carboxylase complex; first, biotin carboxylase catalyzes the carboxylation of the carrier protein and then the transcarboxylase transfers the carboxyl group to form malonyl-CoA.</text>
</comment>
<dbReference type="FunFam" id="3.40.50.20:FF:000010">
    <property type="entry name" value="Propionyl-CoA carboxylase subunit alpha"/>
    <property type="match status" value="1"/>
</dbReference>
<dbReference type="InterPro" id="IPR005482">
    <property type="entry name" value="Biotin_COase_C"/>
</dbReference>
<evidence type="ECO:0000256" key="1">
    <source>
        <dbReference type="ARBA" id="ARBA00003761"/>
    </source>
</evidence>
<keyword evidence="13" id="KW-0444">Lipid biosynthesis</keyword>
<accession>A0A2S8IUC3</accession>
<evidence type="ECO:0000256" key="11">
    <source>
        <dbReference type="ARBA" id="ARBA00048600"/>
    </source>
</evidence>